<dbReference type="GO" id="GO:0000776">
    <property type="term" value="C:kinetochore"/>
    <property type="evidence" value="ECO:0007669"/>
    <property type="project" value="InterPro"/>
</dbReference>
<dbReference type="AlphaFoldDB" id="A0A8X6TE61"/>
<dbReference type="EMBL" id="BMAW01056318">
    <property type="protein sequence ID" value="GFT05217.1"/>
    <property type="molecule type" value="Genomic_DNA"/>
</dbReference>
<name>A0A8X6TE61_NEPPI</name>
<feature type="compositionally biased region" description="Polar residues" evidence="1">
    <location>
        <begin position="1"/>
        <end position="16"/>
    </location>
</feature>
<protein>
    <submittedName>
        <fullName evidence="2">Uncharacterized protein</fullName>
    </submittedName>
</protein>
<accession>A0A8X6TE61</accession>
<feature type="region of interest" description="Disordered" evidence="1">
    <location>
        <begin position="1"/>
        <end position="21"/>
    </location>
</feature>
<dbReference type="Pfam" id="PF08641">
    <property type="entry name" value="Mis14"/>
    <property type="match status" value="1"/>
</dbReference>
<reference evidence="2" key="1">
    <citation type="submission" date="2020-08" db="EMBL/GenBank/DDBJ databases">
        <title>Multicomponent nature underlies the extraordinary mechanical properties of spider dragline silk.</title>
        <authorList>
            <person name="Kono N."/>
            <person name="Nakamura H."/>
            <person name="Mori M."/>
            <person name="Yoshida Y."/>
            <person name="Ohtoshi R."/>
            <person name="Malay A.D."/>
            <person name="Moran D.A.P."/>
            <person name="Tomita M."/>
            <person name="Numata K."/>
            <person name="Arakawa K."/>
        </authorList>
    </citation>
    <scope>NUCLEOTIDE SEQUENCE</scope>
</reference>
<gene>
    <name evidence="2" type="primary">AVEN_163917_1</name>
    <name evidence="2" type="ORF">NPIL_33051</name>
</gene>
<dbReference type="InterPro" id="IPR013950">
    <property type="entry name" value="Mis14/Nsl1"/>
</dbReference>
<evidence type="ECO:0000313" key="3">
    <source>
        <dbReference type="Proteomes" id="UP000887013"/>
    </source>
</evidence>
<organism evidence="2 3">
    <name type="scientific">Nephila pilipes</name>
    <name type="common">Giant wood spider</name>
    <name type="synonym">Nephila maculata</name>
    <dbReference type="NCBI Taxonomy" id="299642"/>
    <lineage>
        <taxon>Eukaryota</taxon>
        <taxon>Metazoa</taxon>
        <taxon>Ecdysozoa</taxon>
        <taxon>Arthropoda</taxon>
        <taxon>Chelicerata</taxon>
        <taxon>Arachnida</taxon>
        <taxon>Araneae</taxon>
        <taxon>Araneomorphae</taxon>
        <taxon>Entelegynae</taxon>
        <taxon>Araneoidea</taxon>
        <taxon>Nephilidae</taxon>
        <taxon>Nephila</taxon>
    </lineage>
</organism>
<dbReference type="GO" id="GO:0000070">
    <property type="term" value="P:mitotic sister chromatid segregation"/>
    <property type="evidence" value="ECO:0007669"/>
    <property type="project" value="InterPro"/>
</dbReference>
<evidence type="ECO:0000256" key="1">
    <source>
        <dbReference type="SAM" id="MobiDB-lite"/>
    </source>
</evidence>
<dbReference type="Proteomes" id="UP000887013">
    <property type="component" value="Unassembled WGS sequence"/>
</dbReference>
<comment type="caution">
    <text evidence="2">The sequence shown here is derived from an EMBL/GenBank/DDBJ whole genome shotgun (WGS) entry which is preliminary data.</text>
</comment>
<proteinExistence type="predicted"/>
<dbReference type="OrthoDB" id="6429556at2759"/>
<evidence type="ECO:0000313" key="2">
    <source>
        <dbReference type="EMBL" id="GFT05217.1"/>
    </source>
</evidence>
<keyword evidence="3" id="KW-1185">Reference proteome</keyword>
<sequence length="228" mass="26020">MDDSGLSSATETTSSLDDLDNKRTVDDDRIECSNSRYLDNILEVAVRHVTLLAESHLTESKSQFISRFTEVFKNTIEGNVTVNGLPWIINKDNLSTDEKQEQKQETTDALLSKLSNTLENTAHKRKHFPKQCCRVYSMQLKHERQNLKKAKIEHSISLSTTSFPRFLYSDTTNELSAVCENITLAQNQIQAQAETMHQKQKKIKIAHNILKEQKSDLGHLYDTGYTSE</sequence>